<dbReference type="RefSeq" id="WP_249311928.1">
    <property type="nucleotide sequence ID" value="NZ_JACRSU010000002.1"/>
</dbReference>
<dbReference type="Pfam" id="PF02086">
    <property type="entry name" value="MethyltransfD12"/>
    <property type="match status" value="1"/>
</dbReference>
<dbReference type="InterPro" id="IPR012327">
    <property type="entry name" value="MeTrfase_D12"/>
</dbReference>
<evidence type="ECO:0000313" key="5">
    <source>
        <dbReference type="Proteomes" id="UP000611762"/>
    </source>
</evidence>
<keyword evidence="2" id="KW-0808">Transferase</keyword>
<dbReference type="EMBL" id="JACRSU010000002">
    <property type="protein sequence ID" value="MBC8540782.1"/>
    <property type="molecule type" value="Genomic_DNA"/>
</dbReference>
<evidence type="ECO:0000313" key="4">
    <source>
        <dbReference type="EMBL" id="MBC8540782.1"/>
    </source>
</evidence>
<dbReference type="SUPFAM" id="SSF53335">
    <property type="entry name" value="S-adenosyl-L-methionine-dependent methyltransferases"/>
    <property type="match status" value="1"/>
</dbReference>
<accession>A0A926HUP1</accession>
<keyword evidence="3" id="KW-0949">S-adenosyl-L-methionine</keyword>
<keyword evidence="1 4" id="KW-0489">Methyltransferase</keyword>
<dbReference type="AlphaFoldDB" id="A0A926HUP1"/>
<organism evidence="4 5">
    <name type="scientific">Congzhengia minquanensis</name>
    <dbReference type="NCBI Taxonomy" id="2763657"/>
    <lineage>
        <taxon>Bacteria</taxon>
        <taxon>Bacillati</taxon>
        <taxon>Bacillota</taxon>
        <taxon>Clostridia</taxon>
        <taxon>Eubacteriales</taxon>
        <taxon>Oscillospiraceae</taxon>
        <taxon>Congzhengia</taxon>
    </lineage>
</organism>
<dbReference type="GO" id="GO:0032259">
    <property type="term" value="P:methylation"/>
    <property type="evidence" value="ECO:0007669"/>
    <property type="project" value="UniProtKB-KW"/>
</dbReference>
<reference evidence="4" key="1">
    <citation type="submission" date="2020-08" db="EMBL/GenBank/DDBJ databases">
        <title>Genome public.</title>
        <authorList>
            <person name="Liu C."/>
            <person name="Sun Q."/>
        </authorList>
    </citation>
    <scope>NUCLEOTIDE SEQUENCE</scope>
    <source>
        <strain evidence="4">H8</strain>
    </source>
</reference>
<proteinExistence type="predicted"/>
<sequence>MIDKIKCRKRIGCDIHKQLIELLKYAQEHETELPERILENEYKEVKQNKENYPDWYLGLVGFCASFGAKYFGGYARDSKDDNSGKWSAGAIRNLKKQISNIKDVKFINLNFQSLPLDKIKNYVIYCDIPYRGTTKYATDSFPYEEFYEWVKVASVNNTVLISEYSMPDDFTCIWQKETKTLLDSNKSKADKNNIRIEKLFTYIK</sequence>
<dbReference type="InterPro" id="IPR029063">
    <property type="entry name" value="SAM-dependent_MTases_sf"/>
</dbReference>
<comment type="caution">
    <text evidence="4">The sequence shown here is derived from an EMBL/GenBank/DDBJ whole genome shotgun (WGS) entry which is preliminary data.</text>
</comment>
<gene>
    <name evidence="4" type="ORF">H8698_07305</name>
</gene>
<evidence type="ECO:0000256" key="1">
    <source>
        <dbReference type="ARBA" id="ARBA00022603"/>
    </source>
</evidence>
<evidence type="ECO:0000256" key="2">
    <source>
        <dbReference type="ARBA" id="ARBA00022679"/>
    </source>
</evidence>
<dbReference type="GO" id="GO:0009007">
    <property type="term" value="F:site-specific DNA-methyltransferase (adenine-specific) activity"/>
    <property type="evidence" value="ECO:0007669"/>
    <property type="project" value="UniProtKB-EC"/>
</dbReference>
<dbReference type="GO" id="GO:0009307">
    <property type="term" value="P:DNA restriction-modification system"/>
    <property type="evidence" value="ECO:0007669"/>
    <property type="project" value="InterPro"/>
</dbReference>
<name>A0A926HUP1_9FIRM</name>
<evidence type="ECO:0000256" key="3">
    <source>
        <dbReference type="ARBA" id="ARBA00022691"/>
    </source>
</evidence>
<keyword evidence="5" id="KW-1185">Reference proteome</keyword>
<protein>
    <submittedName>
        <fullName evidence="4">DNA adenine methylase</fullName>
    </submittedName>
</protein>
<dbReference type="Gene3D" id="3.40.50.150">
    <property type="entry name" value="Vaccinia Virus protein VP39"/>
    <property type="match status" value="1"/>
</dbReference>
<dbReference type="Proteomes" id="UP000611762">
    <property type="component" value="Unassembled WGS sequence"/>
</dbReference>